<sequence>MHISWPPVILSLLLLAISFKSTTSAPDPSHRKCRCLPNDPCWPSAQTWSSFNQSVNGHLISLRPIGAVCHGHEFNEAECALAQQNTYNAQWRASQPGALQSTNWESRSQTLLDCDLNSPREAPCTQGRIPVYTVLAESAEEIQTAVRFARDQNLRVVIRNTGHNALGQSSGPGSLQINTSRLKRIEPVPDFIPQGIGASVGQAATLGAGVLALEVAQVGLDQGFTSIMGLCNTVGSVGGFIQGGGVSLLGPLYGMGSDNAVEFNVVTAEGDLVVANAFQNADLFWALRGGGGGTFGIVVNTTIRVFGDVPGIAFSLYAQISRQDPRYPDSVKAIFDITRQIVGIFPALRRADDATSGYVTPDITLNSTTVQVLSEILFPNTTNIDSIRQRLRPLMAALDDLGFSPVYTTTLTAFPGLSTFFNLTRLIPATGRLEGSVMVSERLLLSRNGPSRILDVTLGHAYVNGDQLEFFMSAGGQVKKNKGVIDSGLNPAWREAGMLVSLRRILPTSSATKRFANSLLPALRRIETPRLGSYINAADPDEPGFQRAFWGSNYERLYQIKQKWDRDGLFVVNSGVGSEDWGAEQICRVR</sequence>
<protein>
    <submittedName>
        <fullName evidence="8">Isoamyl alcohol oxidase, putative (AFU_orthologue AFUA_4G00430)</fullName>
    </submittedName>
</protein>
<keyword evidence="3" id="KW-0285">Flavoprotein</keyword>
<dbReference type="InterPro" id="IPR050416">
    <property type="entry name" value="FAD-linked_Oxidoreductase"/>
</dbReference>
<dbReference type="Proteomes" id="UP000000560">
    <property type="component" value="Chromosome V"/>
</dbReference>
<dbReference type="KEGG" id="ani:ANIA_05417"/>
<dbReference type="HOGENOM" id="CLU_018354_4_2_1"/>
<evidence type="ECO:0000256" key="1">
    <source>
        <dbReference type="ARBA" id="ARBA00001974"/>
    </source>
</evidence>
<dbReference type="InterPro" id="IPR006094">
    <property type="entry name" value="Oxid_FAD_bind_N"/>
</dbReference>
<dbReference type="Gene3D" id="3.30.465.10">
    <property type="match status" value="2"/>
</dbReference>
<dbReference type="OrthoDB" id="9983560at2759"/>
<reference evidence="9" key="1">
    <citation type="journal article" date="2005" name="Nature">
        <title>Sequencing of Aspergillus nidulans and comparative analysis with A. fumigatus and A. oryzae.</title>
        <authorList>
            <person name="Galagan J.E."/>
            <person name="Calvo S.E."/>
            <person name="Cuomo C."/>
            <person name="Ma L.J."/>
            <person name="Wortman J.R."/>
            <person name="Batzoglou S."/>
            <person name="Lee S.I."/>
            <person name="Basturkmen M."/>
            <person name="Spevak C.C."/>
            <person name="Clutterbuck J."/>
            <person name="Kapitonov V."/>
            <person name="Jurka J."/>
            <person name="Scazzocchio C."/>
            <person name="Farman M."/>
            <person name="Butler J."/>
            <person name="Purcell S."/>
            <person name="Harris S."/>
            <person name="Braus G.H."/>
            <person name="Draht O."/>
            <person name="Busch S."/>
            <person name="D'Enfert C."/>
            <person name="Bouchier C."/>
            <person name="Goldman G.H."/>
            <person name="Bell-Pedersen D."/>
            <person name="Griffiths-Jones S."/>
            <person name="Doonan J.H."/>
            <person name="Yu J."/>
            <person name="Vienken K."/>
            <person name="Pain A."/>
            <person name="Freitag M."/>
            <person name="Selker E.U."/>
            <person name="Archer D.B."/>
            <person name="Penalva M.A."/>
            <person name="Oakley B.R."/>
            <person name="Momany M."/>
            <person name="Tanaka T."/>
            <person name="Kumagai T."/>
            <person name="Asai K."/>
            <person name="Machida M."/>
            <person name="Nierman W.C."/>
            <person name="Denning D.W."/>
            <person name="Caddick M."/>
            <person name="Hynes M."/>
            <person name="Paoletti M."/>
            <person name="Fischer R."/>
            <person name="Miller B."/>
            <person name="Dyer P."/>
            <person name="Sachs M.S."/>
            <person name="Osmani S.A."/>
            <person name="Birren B.W."/>
        </authorList>
    </citation>
    <scope>NUCLEOTIDE SEQUENCE [LARGE SCALE GENOMIC DNA]</scope>
    <source>
        <strain evidence="9">FGSC A4 / ATCC 38163 / CBS 112.46 / NRRL 194 / M139</strain>
    </source>
</reference>
<dbReference type="InterPro" id="IPR016169">
    <property type="entry name" value="FAD-bd_PCMH_sub2"/>
</dbReference>
<dbReference type="STRING" id="227321.Q5B213"/>
<dbReference type="GeneID" id="2871708"/>
<evidence type="ECO:0000313" key="8">
    <source>
        <dbReference type="EMBL" id="CBF81946.1"/>
    </source>
</evidence>
<accession>Q5B213</accession>
<dbReference type="Pfam" id="PF08031">
    <property type="entry name" value="BBE"/>
    <property type="match status" value="1"/>
</dbReference>
<comment type="similarity">
    <text evidence="2">Belongs to the oxygen-dependent FAD-linked oxidoreductase family.</text>
</comment>
<dbReference type="OMA" id="INWETWP"/>
<organism evidence="8 9">
    <name type="scientific">Emericella nidulans (strain FGSC A4 / ATCC 38163 / CBS 112.46 / NRRL 194 / M139)</name>
    <name type="common">Aspergillus nidulans</name>
    <dbReference type="NCBI Taxonomy" id="227321"/>
    <lineage>
        <taxon>Eukaryota</taxon>
        <taxon>Fungi</taxon>
        <taxon>Dikarya</taxon>
        <taxon>Ascomycota</taxon>
        <taxon>Pezizomycotina</taxon>
        <taxon>Eurotiomycetes</taxon>
        <taxon>Eurotiomycetidae</taxon>
        <taxon>Eurotiales</taxon>
        <taxon>Aspergillaceae</taxon>
        <taxon>Aspergillus</taxon>
        <taxon>Aspergillus subgen. Nidulantes</taxon>
    </lineage>
</organism>
<gene>
    <name evidence="8" type="ORF">ANIA_05417</name>
</gene>
<dbReference type="AlphaFoldDB" id="Q5B213"/>
<dbReference type="VEuPathDB" id="FungiDB:AN5417"/>
<feature type="domain" description="FAD-binding PCMH-type" evidence="7">
    <location>
        <begin position="126"/>
        <end position="308"/>
    </location>
</feature>
<dbReference type="GO" id="GO:0071949">
    <property type="term" value="F:FAD binding"/>
    <property type="evidence" value="ECO:0007669"/>
    <property type="project" value="InterPro"/>
</dbReference>
<dbReference type="InterPro" id="IPR016166">
    <property type="entry name" value="FAD-bd_PCMH"/>
</dbReference>
<evidence type="ECO:0000259" key="7">
    <source>
        <dbReference type="PROSITE" id="PS51387"/>
    </source>
</evidence>
<name>Q5B213_EMENI</name>
<keyword evidence="4" id="KW-0274">FAD</keyword>
<dbReference type="InterPro" id="IPR012951">
    <property type="entry name" value="BBE"/>
</dbReference>
<evidence type="ECO:0000256" key="4">
    <source>
        <dbReference type="ARBA" id="ARBA00022827"/>
    </source>
</evidence>
<evidence type="ECO:0000256" key="2">
    <source>
        <dbReference type="ARBA" id="ARBA00005466"/>
    </source>
</evidence>
<dbReference type="InterPro" id="IPR036318">
    <property type="entry name" value="FAD-bd_PCMH-like_sf"/>
</dbReference>
<evidence type="ECO:0000256" key="5">
    <source>
        <dbReference type="ARBA" id="ARBA00023002"/>
    </source>
</evidence>
<dbReference type="EMBL" id="BN001305">
    <property type="protein sequence ID" value="CBF81946.1"/>
    <property type="molecule type" value="Genomic_DNA"/>
</dbReference>
<evidence type="ECO:0000256" key="3">
    <source>
        <dbReference type="ARBA" id="ARBA00022630"/>
    </source>
</evidence>
<comment type="cofactor">
    <cofactor evidence="1">
        <name>FAD</name>
        <dbReference type="ChEBI" id="CHEBI:57692"/>
    </cofactor>
</comment>
<dbReference type="RefSeq" id="XP_663021.1">
    <property type="nucleotide sequence ID" value="XM_657929.1"/>
</dbReference>
<dbReference type="SUPFAM" id="SSF56176">
    <property type="entry name" value="FAD-binding/transporter-associated domain-like"/>
    <property type="match status" value="1"/>
</dbReference>
<evidence type="ECO:0000313" key="9">
    <source>
        <dbReference type="Proteomes" id="UP000000560"/>
    </source>
</evidence>
<evidence type="ECO:0000256" key="6">
    <source>
        <dbReference type="SAM" id="SignalP"/>
    </source>
</evidence>
<dbReference type="Pfam" id="PF01565">
    <property type="entry name" value="FAD_binding_4"/>
    <property type="match status" value="1"/>
</dbReference>
<keyword evidence="9" id="KW-1185">Reference proteome</keyword>
<dbReference type="PANTHER" id="PTHR42973:SF39">
    <property type="entry name" value="FAD-BINDING PCMH-TYPE DOMAIN-CONTAINING PROTEIN"/>
    <property type="match status" value="1"/>
</dbReference>
<proteinExistence type="inferred from homology"/>
<keyword evidence="5" id="KW-0560">Oxidoreductase</keyword>
<dbReference type="GO" id="GO:0016491">
    <property type="term" value="F:oxidoreductase activity"/>
    <property type="evidence" value="ECO:0000318"/>
    <property type="project" value="GO_Central"/>
</dbReference>
<feature type="signal peptide" evidence="6">
    <location>
        <begin position="1"/>
        <end position="24"/>
    </location>
</feature>
<dbReference type="InParanoid" id="Q5B213"/>
<dbReference type="PROSITE" id="PS51387">
    <property type="entry name" value="FAD_PCMH"/>
    <property type="match status" value="1"/>
</dbReference>
<dbReference type="PANTHER" id="PTHR42973">
    <property type="entry name" value="BINDING OXIDOREDUCTASE, PUTATIVE (AFU_ORTHOLOGUE AFUA_1G17690)-RELATED"/>
    <property type="match status" value="1"/>
</dbReference>
<accession>C8VGK6</accession>
<dbReference type="eggNOG" id="ENOG502QQWK">
    <property type="taxonomic scope" value="Eukaryota"/>
</dbReference>
<reference evidence="9" key="2">
    <citation type="journal article" date="2009" name="Fungal Genet. Biol.">
        <title>The 2008 update of the Aspergillus nidulans genome annotation: a community effort.</title>
        <authorList>
            <person name="Wortman J.R."/>
            <person name="Gilsenan J.M."/>
            <person name="Joardar V."/>
            <person name="Deegan J."/>
            <person name="Clutterbuck J."/>
            <person name="Andersen M.R."/>
            <person name="Archer D."/>
            <person name="Bencina M."/>
            <person name="Braus G."/>
            <person name="Coutinho P."/>
            <person name="von Dohren H."/>
            <person name="Doonan J."/>
            <person name="Driessen A.J."/>
            <person name="Durek P."/>
            <person name="Espeso E."/>
            <person name="Fekete E."/>
            <person name="Flipphi M."/>
            <person name="Estrada C.G."/>
            <person name="Geysens S."/>
            <person name="Goldman G."/>
            <person name="de Groot P.W."/>
            <person name="Hansen K."/>
            <person name="Harris S.D."/>
            <person name="Heinekamp T."/>
            <person name="Helmstaedt K."/>
            <person name="Henrissat B."/>
            <person name="Hofmann G."/>
            <person name="Homan T."/>
            <person name="Horio T."/>
            <person name="Horiuchi H."/>
            <person name="James S."/>
            <person name="Jones M."/>
            <person name="Karaffa L."/>
            <person name="Karanyi Z."/>
            <person name="Kato M."/>
            <person name="Keller N."/>
            <person name="Kelly D.E."/>
            <person name="Kiel J.A."/>
            <person name="Kim J.M."/>
            <person name="van der Klei I.J."/>
            <person name="Klis F.M."/>
            <person name="Kovalchuk A."/>
            <person name="Krasevec N."/>
            <person name="Kubicek C.P."/>
            <person name="Liu B."/>
            <person name="Maccabe A."/>
            <person name="Meyer V."/>
            <person name="Mirabito P."/>
            <person name="Miskei M."/>
            <person name="Mos M."/>
            <person name="Mullins J."/>
            <person name="Nelson D.R."/>
            <person name="Nielsen J."/>
            <person name="Oakley B.R."/>
            <person name="Osmani S.A."/>
            <person name="Pakula T."/>
            <person name="Paszewski A."/>
            <person name="Paulsen I."/>
            <person name="Pilsyk S."/>
            <person name="Pocsi I."/>
            <person name="Punt P.J."/>
            <person name="Ram A.F."/>
            <person name="Ren Q."/>
            <person name="Robellet X."/>
            <person name="Robson G."/>
            <person name="Seiboth B."/>
            <person name="van Solingen P."/>
            <person name="Specht T."/>
            <person name="Sun J."/>
            <person name="Taheri-Talesh N."/>
            <person name="Takeshita N."/>
            <person name="Ussery D."/>
            <person name="vanKuyk P.A."/>
            <person name="Visser H."/>
            <person name="van de Vondervoort P.J."/>
            <person name="de Vries R.P."/>
            <person name="Walton J."/>
            <person name="Xiang X."/>
            <person name="Xiong Y."/>
            <person name="Zeng A.P."/>
            <person name="Brandt B.W."/>
            <person name="Cornell M.J."/>
            <person name="van den Hondel C.A."/>
            <person name="Visser J."/>
            <person name="Oliver S.G."/>
            <person name="Turner G."/>
        </authorList>
    </citation>
    <scope>GENOME REANNOTATION</scope>
    <source>
        <strain evidence="9">FGSC A4 / ATCC 38163 / CBS 112.46 / NRRL 194 / M139</strain>
    </source>
</reference>
<feature type="chain" id="PRO_5010284898" evidence="6">
    <location>
        <begin position="25"/>
        <end position="590"/>
    </location>
</feature>
<keyword evidence="6" id="KW-0732">Signal</keyword>